<dbReference type="Proteomes" id="UP001634394">
    <property type="component" value="Unassembled WGS sequence"/>
</dbReference>
<reference evidence="1 2" key="1">
    <citation type="submission" date="2024-11" db="EMBL/GenBank/DDBJ databases">
        <title>Chromosome-level genome assembly of the freshwater bivalve Anodonta woodiana.</title>
        <authorList>
            <person name="Chen X."/>
        </authorList>
    </citation>
    <scope>NUCLEOTIDE SEQUENCE [LARGE SCALE GENOMIC DNA]</scope>
    <source>
        <strain evidence="1">MN2024</strain>
        <tissue evidence="1">Gills</tissue>
    </source>
</reference>
<accession>A0ABD3VI74</accession>
<comment type="caution">
    <text evidence="1">The sequence shown here is derived from an EMBL/GenBank/DDBJ whole genome shotgun (WGS) entry which is preliminary data.</text>
</comment>
<keyword evidence="2" id="KW-1185">Reference proteome</keyword>
<proteinExistence type="predicted"/>
<gene>
    <name evidence="1" type="ORF">ACJMK2_010371</name>
</gene>
<evidence type="ECO:0000313" key="1">
    <source>
        <dbReference type="EMBL" id="KAL3860215.1"/>
    </source>
</evidence>
<dbReference type="EMBL" id="JBJQND010000012">
    <property type="protein sequence ID" value="KAL3860215.1"/>
    <property type="molecule type" value="Genomic_DNA"/>
</dbReference>
<protein>
    <submittedName>
        <fullName evidence="1">Uncharacterized protein</fullName>
    </submittedName>
</protein>
<sequence>MDINDFYNFKEVSKQLKNLDLDVNREKVYWSMIRTMKITAQNPNILQFQYEYEGPVYEINLAQRLRRSHEIPPNPHNITLQQLKDQRPLISKEKYDHLVSLCQKKIIPSVHHQFFLSLPYA</sequence>
<dbReference type="AlphaFoldDB" id="A0ABD3VI74"/>
<evidence type="ECO:0000313" key="2">
    <source>
        <dbReference type="Proteomes" id="UP001634394"/>
    </source>
</evidence>
<organism evidence="1 2">
    <name type="scientific">Sinanodonta woodiana</name>
    <name type="common">Chinese pond mussel</name>
    <name type="synonym">Anodonta woodiana</name>
    <dbReference type="NCBI Taxonomy" id="1069815"/>
    <lineage>
        <taxon>Eukaryota</taxon>
        <taxon>Metazoa</taxon>
        <taxon>Spiralia</taxon>
        <taxon>Lophotrochozoa</taxon>
        <taxon>Mollusca</taxon>
        <taxon>Bivalvia</taxon>
        <taxon>Autobranchia</taxon>
        <taxon>Heteroconchia</taxon>
        <taxon>Palaeoheterodonta</taxon>
        <taxon>Unionida</taxon>
        <taxon>Unionoidea</taxon>
        <taxon>Unionidae</taxon>
        <taxon>Unioninae</taxon>
        <taxon>Sinanodonta</taxon>
    </lineage>
</organism>
<name>A0ABD3VI74_SINWO</name>